<evidence type="ECO:0000313" key="1">
    <source>
        <dbReference type="EMBL" id="KAG8047109.1"/>
    </source>
</evidence>
<dbReference type="AlphaFoldDB" id="A0A8J5RWR4"/>
<gene>
    <name evidence="1" type="ORF">GUJ93_ZPchr0008g13316</name>
</gene>
<sequence>MPVPVQLFFRPPAISPLTLPTLSCCQTPWQLQMPSVQLMPIPLRPAACFFNTSASTSSGTTRGHLKLRGLDNSVTTSLHAQAVAVLN</sequence>
<protein>
    <submittedName>
        <fullName evidence="1">Uncharacterized protein</fullName>
    </submittedName>
</protein>
<dbReference type="EMBL" id="JAAALK010000290">
    <property type="protein sequence ID" value="KAG8047109.1"/>
    <property type="molecule type" value="Genomic_DNA"/>
</dbReference>
<reference evidence="1" key="1">
    <citation type="journal article" date="2021" name="bioRxiv">
        <title>Whole Genome Assembly and Annotation of Northern Wild Rice, Zizania palustris L., Supports a Whole Genome Duplication in the Zizania Genus.</title>
        <authorList>
            <person name="Haas M."/>
            <person name="Kono T."/>
            <person name="Macchietto M."/>
            <person name="Millas R."/>
            <person name="McGilp L."/>
            <person name="Shao M."/>
            <person name="Duquette J."/>
            <person name="Hirsch C.N."/>
            <person name="Kimball J."/>
        </authorList>
    </citation>
    <scope>NUCLEOTIDE SEQUENCE</scope>
    <source>
        <tissue evidence="1">Fresh leaf tissue</tissue>
    </source>
</reference>
<comment type="caution">
    <text evidence="1">The sequence shown here is derived from an EMBL/GenBank/DDBJ whole genome shotgun (WGS) entry which is preliminary data.</text>
</comment>
<organism evidence="1 2">
    <name type="scientific">Zizania palustris</name>
    <name type="common">Northern wild rice</name>
    <dbReference type="NCBI Taxonomy" id="103762"/>
    <lineage>
        <taxon>Eukaryota</taxon>
        <taxon>Viridiplantae</taxon>
        <taxon>Streptophyta</taxon>
        <taxon>Embryophyta</taxon>
        <taxon>Tracheophyta</taxon>
        <taxon>Spermatophyta</taxon>
        <taxon>Magnoliopsida</taxon>
        <taxon>Liliopsida</taxon>
        <taxon>Poales</taxon>
        <taxon>Poaceae</taxon>
        <taxon>BOP clade</taxon>
        <taxon>Oryzoideae</taxon>
        <taxon>Oryzeae</taxon>
        <taxon>Zizaniinae</taxon>
        <taxon>Zizania</taxon>
    </lineage>
</organism>
<reference evidence="1" key="2">
    <citation type="submission" date="2021-02" db="EMBL/GenBank/DDBJ databases">
        <authorList>
            <person name="Kimball J.A."/>
            <person name="Haas M.W."/>
            <person name="Macchietto M."/>
            <person name="Kono T."/>
            <person name="Duquette J."/>
            <person name="Shao M."/>
        </authorList>
    </citation>
    <scope>NUCLEOTIDE SEQUENCE</scope>
    <source>
        <tissue evidence="1">Fresh leaf tissue</tissue>
    </source>
</reference>
<proteinExistence type="predicted"/>
<keyword evidence="2" id="KW-1185">Reference proteome</keyword>
<accession>A0A8J5RWR4</accession>
<evidence type="ECO:0000313" key="2">
    <source>
        <dbReference type="Proteomes" id="UP000729402"/>
    </source>
</evidence>
<dbReference type="Proteomes" id="UP000729402">
    <property type="component" value="Unassembled WGS sequence"/>
</dbReference>
<name>A0A8J5RWR4_ZIZPA</name>